<protein>
    <submittedName>
        <fullName evidence="1">Uncharacterized protein</fullName>
    </submittedName>
</protein>
<keyword evidence="2" id="KW-1185">Reference proteome</keyword>
<accession>A0A6G1E8X9</accession>
<reference evidence="1 2" key="1">
    <citation type="submission" date="2019-11" db="EMBL/GenBank/DDBJ databases">
        <title>Whole genome sequence of Oryza granulata.</title>
        <authorList>
            <person name="Li W."/>
        </authorList>
    </citation>
    <scope>NUCLEOTIDE SEQUENCE [LARGE SCALE GENOMIC DNA]</scope>
    <source>
        <strain evidence="2">cv. Menghai</strain>
        <tissue evidence="1">Leaf</tissue>
    </source>
</reference>
<organism evidence="1 2">
    <name type="scientific">Oryza meyeriana var. granulata</name>
    <dbReference type="NCBI Taxonomy" id="110450"/>
    <lineage>
        <taxon>Eukaryota</taxon>
        <taxon>Viridiplantae</taxon>
        <taxon>Streptophyta</taxon>
        <taxon>Embryophyta</taxon>
        <taxon>Tracheophyta</taxon>
        <taxon>Spermatophyta</taxon>
        <taxon>Magnoliopsida</taxon>
        <taxon>Liliopsida</taxon>
        <taxon>Poales</taxon>
        <taxon>Poaceae</taxon>
        <taxon>BOP clade</taxon>
        <taxon>Oryzoideae</taxon>
        <taxon>Oryzeae</taxon>
        <taxon>Oryzinae</taxon>
        <taxon>Oryza</taxon>
        <taxon>Oryza meyeriana</taxon>
    </lineage>
</organism>
<evidence type="ECO:0000313" key="2">
    <source>
        <dbReference type="Proteomes" id="UP000479710"/>
    </source>
</evidence>
<proteinExistence type="predicted"/>
<sequence>MLPPSVPCSRLPSSSLSPAPLVRSRTTAILFLFSSPVPCVLPQLAGRRIAVVVVLTAMPSSSSPRGSLSPLLPLAADKSPWPRRLGAAKRHQHPRRRRPLLLFPPRRRPRRPPSSSLPLCISVIAGLPCRCTIGPAIIVSSSALPPAVPNLGPRHFPCAAVVWSSNAAVLSHRHLACMPSSSSHCRSLVGLGSPTHRRCGTVNRYRLVDYLAATPACLVLRLGRPSSFWPLGVPLMHRPRRLLFPCDPGVYVFKPSRLSILRDLIRTDRST</sequence>
<evidence type="ECO:0000313" key="1">
    <source>
        <dbReference type="EMBL" id="KAF0921565.1"/>
    </source>
</evidence>
<gene>
    <name evidence="1" type="ORF">E2562_009766</name>
</gene>
<dbReference type="EMBL" id="SPHZ02000004">
    <property type="protein sequence ID" value="KAF0921565.1"/>
    <property type="molecule type" value="Genomic_DNA"/>
</dbReference>
<dbReference type="AlphaFoldDB" id="A0A6G1E8X9"/>
<name>A0A6G1E8X9_9ORYZ</name>
<comment type="caution">
    <text evidence="1">The sequence shown here is derived from an EMBL/GenBank/DDBJ whole genome shotgun (WGS) entry which is preliminary data.</text>
</comment>
<dbReference type="Proteomes" id="UP000479710">
    <property type="component" value="Unassembled WGS sequence"/>
</dbReference>